<evidence type="ECO:0000313" key="2">
    <source>
        <dbReference type="Proteomes" id="UP000030437"/>
    </source>
</evidence>
<name>A0A0A3JN20_9BACI</name>
<evidence type="ECO:0000313" key="1">
    <source>
        <dbReference type="EMBL" id="KGR88412.1"/>
    </source>
</evidence>
<keyword evidence="2" id="KW-1185">Reference proteome</keyword>
<proteinExistence type="predicted"/>
<gene>
    <name evidence="1" type="ORF">CD32_01760</name>
</gene>
<dbReference type="AlphaFoldDB" id="A0A0A3JN20"/>
<dbReference type="Proteomes" id="UP000030437">
    <property type="component" value="Unassembled WGS sequence"/>
</dbReference>
<dbReference type="STRING" id="1220589.CD32_01760"/>
<organism evidence="1 2">
    <name type="scientific">Lysinibacillus odysseyi 34hs-1 = NBRC 100172</name>
    <dbReference type="NCBI Taxonomy" id="1220589"/>
    <lineage>
        <taxon>Bacteria</taxon>
        <taxon>Bacillati</taxon>
        <taxon>Bacillota</taxon>
        <taxon>Bacilli</taxon>
        <taxon>Bacillales</taxon>
        <taxon>Bacillaceae</taxon>
        <taxon>Lysinibacillus</taxon>
    </lineage>
</organism>
<sequence length="122" mass="14478">MDAFMTQQLEEMKKEFIIRKTAGDSNPYFKFIFEEIMEYHFNEMSSDNRYELFGGLWEGETNMNAAIQLFKETRERIYESIDFLHEEIAHIKSNLSEREMKVEKLFKEAAELTKAIEKLGGC</sequence>
<accession>A0A0A3JN20</accession>
<protein>
    <submittedName>
        <fullName evidence="1">Uncharacterized protein</fullName>
    </submittedName>
</protein>
<dbReference type="EMBL" id="JPVP01000040">
    <property type="protein sequence ID" value="KGR88412.1"/>
    <property type="molecule type" value="Genomic_DNA"/>
</dbReference>
<reference evidence="1 2" key="1">
    <citation type="submission" date="2014-02" db="EMBL/GenBank/DDBJ databases">
        <title>Draft genome sequence of Lysinibacillus odysseyi NBRC 100172.</title>
        <authorList>
            <person name="Zhang F."/>
            <person name="Wang G."/>
            <person name="Zhang L."/>
        </authorList>
    </citation>
    <scope>NUCLEOTIDE SEQUENCE [LARGE SCALE GENOMIC DNA]</scope>
    <source>
        <strain evidence="1 2">NBRC 100172</strain>
    </source>
</reference>
<comment type="caution">
    <text evidence="1">The sequence shown here is derived from an EMBL/GenBank/DDBJ whole genome shotgun (WGS) entry which is preliminary data.</text>
</comment>